<organism evidence="1 2">
    <name type="scientific">Anopheles quadriannulatus</name>
    <name type="common">Mosquito</name>
    <dbReference type="NCBI Taxonomy" id="34691"/>
    <lineage>
        <taxon>Eukaryota</taxon>
        <taxon>Metazoa</taxon>
        <taxon>Ecdysozoa</taxon>
        <taxon>Arthropoda</taxon>
        <taxon>Hexapoda</taxon>
        <taxon>Insecta</taxon>
        <taxon>Pterygota</taxon>
        <taxon>Neoptera</taxon>
        <taxon>Endopterygota</taxon>
        <taxon>Diptera</taxon>
        <taxon>Nematocera</taxon>
        <taxon>Culicoidea</taxon>
        <taxon>Culicidae</taxon>
        <taxon>Anophelinae</taxon>
        <taxon>Anopheles</taxon>
    </lineage>
</organism>
<keyword evidence="2" id="KW-1185">Reference proteome</keyword>
<dbReference type="VEuPathDB" id="VectorBase:AQUA015067"/>
<protein>
    <submittedName>
        <fullName evidence="1">Uncharacterized protein</fullName>
    </submittedName>
</protein>
<reference evidence="1" key="1">
    <citation type="submission" date="2020-05" db="UniProtKB">
        <authorList>
            <consortium name="EnsemblMetazoa"/>
        </authorList>
    </citation>
    <scope>IDENTIFICATION</scope>
    <source>
        <strain evidence="1">SANGQUA</strain>
    </source>
</reference>
<dbReference type="Proteomes" id="UP000076407">
    <property type="component" value="Unassembled WGS sequence"/>
</dbReference>
<proteinExistence type="predicted"/>
<dbReference type="AlphaFoldDB" id="A0A182XTC3"/>
<sequence>MTGINHFARRSLQPLHGRPVQAGQQALVVVVFRHLRAEHFRSLDEGMGRPGVLVGGARRPAGRTHQAPVLAGTFRRQIADDEVRFTWQQKAPTA</sequence>
<name>A0A182XTC3_ANOQN</name>
<dbReference type="EnsemblMetazoa" id="AQUA015067-RA">
    <property type="protein sequence ID" value="AQUA015067-PA"/>
    <property type="gene ID" value="AQUA015067"/>
</dbReference>
<evidence type="ECO:0000313" key="2">
    <source>
        <dbReference type="Proteomes" id="UP000076407"/>
    </source>
</evidence>
<evidence type="ECO:0000313" key="1">
    <source>
        <dbReference type="EnsemblMetazoa" id="AQUA015067-PA"/>
    </source>
</evidence>
<accession>A0A182XTC3</accession>